<proteinExistence type="predicted"/>
<accession>A0A1G2T025</accession>
<reference evidence="1 2" key="1">
    <citation type="journal article" date="2016" name="Nat. Commun.">
        <title>Thousands of microbial genomes shed light on interconnected biogeochemical processes in an aquifer system.</title>
        <authorList>
            <person name="Anantharaman K."/>
            <person name="Brown C.T."/>
            <person name="Hug L.A."/>
            <person name="Sharon I."/>
            <person name="Castelle C.J."/>
            <person name="Probst A.J."/>
            <person name="Thomas B.C."/>
            <person name="Singh A."/>
            <person name="Wilkins M.J."/>
            <person name="Karaoz U."/>
            <person name="Brodie E.L."/>
            <person name="Williams K.H."/>
            <person name="Hubbard S.S."/>
            <person name="Banfield J.F."/>
        </authorList>
    </citation>
    <scope>NUCLEOTIDE SEQUENCE [LARGE SCALE GENOMIC DNA]</scope>
</reference>
<dbReference type="Proteomes" id="UP000178107">
    <property type="component" value="Unassembled WGS sequence"/>
</dbReference>
<evidence type="ECO:0000313" key="2">
    <source>
        <dbReference type="Proteomes" id="UP000178107"/>
    </source>
</evidence>
<gene>
    <name evidence="1" type="ORF">A2838_02805</name>
</gene>
<comment type="caution">
    <text evidence="1">The sequence shown here is derived from an EMBL/GenBank/DDBJ whole genome shotgun (WGS) entry which is preliminary data.</text>
</comment>
<dbReference type="EMBL" id="MHVH01000003">
    <property type="protein sequence ID" value="OHA90623.1"/>
    <property type="molecule type" value="Genomic_DNA"/>
</dbReference>
<dbReference type="AlphaFoldDB" id="A0A1G2T025"/>
<sequence length="133" mass="15367">MNAGQEDIMIRNQGWFVSTLSALVSGEVPEMVNYNDWRLARIWNLLASLTEVGISKRSRRGWETINHPTLGTVQWRMGVSAFIGWYLFLRVNGQLVLAYQCKDRQGRRRPEWASAQCSAVEKDRVEHWLGDID</sequence>
<protein>
    <submittedName>
        <fullName evidence="1">Uncharacterized protein</fullName>
    </submittedName>
</protein>
<name>A0A1G2T025_9BACT</name>
<organism evidence="1 2">
    <name type="scientific">Candidatus Zambryskibacteria bacterium RIFCSPHIGHO2_01_FULL_46_25</name>
    <dbReference type="NCBI Taxonomy" id="1802738"/>
    <lineage>
        <taxon>Bacteria</taxon>
        <taxon>Candidatus Zambryskiibacteriota</taxon>
    </lineage>
</organism>
<evidence type="ECO:0000313" key="1">
    <source>
        <dbReference type="EMBL" id="OHA90623.1"/>
    </source>
</evidence>